<keyword evidence="2" id="KW-1185">Reference proteome</keyword>
<comment type="caution">
    <text evidence="1">The sequence shown here is derived from an EMBL/GenBank/DDBJ whole genome shotgun (WGS) entry which is preliminary data.</text>
</comment>
<name>A0A243SAJ2_9ACTN</name>
<evidence type="ECO:0008006" key="3">
    <source>
        <dbReference type="Google" id="ProtNLM"/>
    </source>
</evidence>
<dbReference type="AlphaFoldDB" id="A0A243SAJ2"/>
<dbReference type="SUPFAM" id="SSF48452">
    <property type="entry name" value="TPR-like"/>
    <property type="match status" value="1"/>
</dbReference>
<dbReference type="EMBL" id="NGFN01000009">
    <property type="protein sequence ID" value="OUD04638.1"/>
    <property type="molecule type" value="Genomic_DNA"/>
</dbReference>
<reference evidence="1 2" key="1">
    <citation type="submission" date="2017-05" db="EMBL/GenBank/DDBJ databases">
        <title>Biotechnological potential of actinobacteria isolated from South African environments.</title>
        <authorList>
            <person name="Le Roes-Hill M."/>
            <person name="Prins A."/>
            <person name="Durrell K.A."/>
        </authorList>
    </citation>
    <scope>NUCLEOTIDE SEQUENCE [LARGE SCALE GENOMIC DNA]</scope>
    <source>
        <strain evidence="1 2">HMC13</strain>
    </source>
</reference>
<accession>A0A243SAJ2</accession>
<evidence type="ECO:0000313" key="2">
    <source>
        <dbReference type="Proteomes" id="UP000195105"/>
    </source>
</evidence>
<sequence length="115" mass="12559">MNFSAVEEFEGLPDGPDRFNMAKARLRLAENRGACGRLREAVEALDLAVDGMTGVGSAYYAAQALLLRGDVRLRLGQRALAVEDWTSARALFAEEGSIHEGEARHRLEREGGEQA</sequence>
<proteinExistence type="predicted"/>
<evidence type="ECO:0000313" key="1">
    <source>
        <dbReference type="EMBL" id="OUD04638.1"/>
    </source>
</evidence>
<protein>
    <recommendedName>
        <fullName evidence="3">Tetratricopeptide repeat protein</fullName>
    </recommendedName>
</protein>
<dbReference type="InterPro" id="IPR011990">
    <property type="entry name" value="TPR-like_helical_dom_sf"/>
</dbReference>
<dbReference type="Gene3D" id="1.25.40.10">
    <property type="entry name" value="Tetratricopeptide repeat domain"/>
    <property type="match status" value="1"/>
</dbReference>
<organism evidence="1 2">
    <name type="scientific">Streptomyces swartbergensis</name>
    <dbReference type="NCBI Taxonomy" id="487165"/>
    <lineage>
        <taxon>Bacteria</taxon>
        <taxon>Bacillati</taxon>
        <taxon>Actinomycetota</taxon>
        <taxon>Actinomycetes</taxon>
        <taxon>Kitasatosporales</taxon>
        <taxon>Streptomycetaceae</taxon>
        <taxon>Streptomyces</taxon>
    </lineage>
</organism>
<dbReference type="Proteomes" id="UP000195105">
    <property type="component" value="Unassembled WGS sequence"/>
</dbReference>
<gene>
    <name evidence="1" type="ORF">CA983_03140</name>
</gene>